<feature type="domain" description="F5/8 type C" evidence="2">
    <location>
        <begin position="198"/>
        <end position="306"/>
    </location>
</feature>
<evidence type="ECO:0000313" key="5">
    <source>
        <dbReference type="Proteomes" id="UP000325105"/>
    </source>
</evidence>
<dbReference type="AlphaFoldDB" id="A0A5S5D6X6"/>
<reference evidence="4 5" key="1">
    <citation type="submission" date="2019-07" db="EMBL/GenBank/DDBJ databases">
        <title>Genomic Encyclopedia of Archaeal and Bacterial Type Strains, Phase II (KMG-II): from individual species to whole genera.</title>
        <authorList>
            <person name="Goeker M."/>
        </authorList>
    </citation>
    <scope>NUCLEOTIDE SEQUENCE [LARGE SCALE GENOMIC DNA]</scope>
    <source>
        <strain evidence="4 5">DSM 18850</strain>
    </source>
</reference>
<organism evidence="4 5">
    <name type="scientific">Sphingobacterium allocomposti</name>
    <dbReference type="NCBI Taxonomy" id="415956"/>
    <lineage>
        <taxon>Bacteria</taxon>
        <taxon>Pseudomonadati</taxon>
        <taxon>Bacteroidota</taxon>
        <taxon>Sphingobacteriia</taxon>
        <taxon>Sphingobacteriales</taxon>
        <taxon>Sphingobacteriaceae</taxon>
        <taxon>Sphingobacterium</taxon>
    </lineage>
</organism>
<keyword evidence="1" id="KW-0732">Signal</keyword>
<comment type="caution">
    <text evidence="4">The sequence shown here is derived from an EMBL/GenBank/DDBJ whole genome shotgun (WGS) entry which is preliminary data.</text>
</comment>
<protein>
    <submittedName>
        <fullName evidence="4">F5/8 type C domain-containing protein</fullName>
    </submittedName>
</protein>
<dbReference type="SUPFAM" id="SSF49785">
    <property type="entry name" value="Galactose-binding domain-like"/>
    <property type="match status" value="1"/>
</dbReference>
<dbReference type="Pfam" id="PF08522">
    <property type="entry name" value="BT_3987-like_N"/>
    <property type="match status" value="1"/>
</dbReference>
<dbReference type="Gene3D" id="2.60.40.1740">
    <property type="entry name" value="hypothetical protein (bacova_03559)"/>
    <property type="match status" value="1"/>
</dbReference>
<dbReference type="Gene3D" id="2.60.120.260">
    <property type="entry name" value="Galactose-binding domain-like"/>
    <property type="match status" value="1"/>
</dbReference>
<dbReference type="EMBL" id="VNHX01000022">
    <property type="protein sequence ID" value="TYP91038.1"/>
    <property type="molecule type" value="Genomic_DNA"/>
</dbReference>
<dbReference type="RefSeq" id="WP_148909728.1">
    <property type="nucleotide sequence ID" value="NZ_VNHX01000022.1"/>
</dbReference>
<proteinExistence type="predicted"/>
<dbReference type="InterPro" id="IPR000421">
    <property type="entry name" value="FA58C"/>
</dbReference>
<keyword evidence="5" id="KW-1185">Reference proteome</keyword>
<evidence type="ECO:0000256" key="1">
    <source>
        <dbReference type="SAM" id="SignalP"/>
    </source>
</evidence>
<dbReference type="InterPro" id="IPR008979">
    <property type="entry name" value="Galactose-bd-like_sf"/>
</dbReference>
<dbReference type="Pfam" id="PF00754">
    <property type="entry name" value="F5_F8_type_C"/>
    <property type="match status" value="1"/>
</dbReference>
<sequence>MKNPIYLTYNNMQQAILSLSLLVFALTSCTKDVVYEVENEGHIYMAQAYENRAALTLYAIDTLQDIHFGASYGGINYPQSNITVEFEADPSLISAYNQAHGTNFIAFPENSYTISGLQSVIRAGVVDSDPLKVIVSASALELGTSYMLPIKLVSAATNPVNDQLSIAYFRIDSLIRRERDVTGLATLAVSHENNGGAGAGEGSPKLVDGDVGTKYLTQNYTSGMWFQLTFPSAKILGAYTFTSGNDAEGRDPRTWRLEGSNDGTNWTVLDTRTDEVFTARTQTRRFEFENNTAFSRYRIVIVANNGASLFQQSEWRVIEYY</sequence>
<dbReference type="OrthoDB" id="792783at2"/>
<evidence type="ECO:0000313" key="4">
    <source>
        <dbReference type="EMBL" id="TYP91038.1"/>
    </source>
</evidence>
<evidence type="ECO:0000259" key="2">
    <source>
        <dbReference type="Pfam" id="PF00754"/>
    </source>
</evidence>
<dbReference type="InterPro" id="IPR013728">
    <property type="entry name" value="BT_3987-like_N"/>
</dbReference>
<feature type="signal peptide" evidence="1">
    <location>
        <begin position="1"/>
        <end position="25"/>
    </location>
</feature>
<dbReference type="Proteomes" id="UP000325105">
    <property type="component" value="Unassembled WGS sequence"/>
</dbReference>
<evidence type="ECO:0000259" key="3">
    <source>
        <dbReference type="Pfam" id="PF08522"/>
    </source>
</evidence>
<name>A0A5S5D6X6_9SPHI</name>
<dbReference type="PROSITE" id="PS51257">
    <property type="entry name" value="PROKAR_LIPOPROTEIN"/>
    <property type="match status" value="1"/>
</dbReference>
<accession>A0A5S5D6X6</accession>
<feature type="chain" id="PRO_5024458354" evidence="1">
    <location>
        <begin position="26"/>
        <end position="321"/>
    </location>
</feature>
<feature type="domain" description="BT-3987-like N-terminal" evidence="3">
    <location>
        <begin position="40"/>
        <end position="157"/>
    </location>
</feature>
<gene>
    <name evidence="4" type="ORF">BC792_1225</name>
</gene>